<evidence type="ECO:0000313" key="14">
    <source>
        <dbReference type="EMBL" id="MCE8004164.1"/>
    </source>
</evidence>
<dbReference type="Proteomes" id="UP001320168">
    <property type="component" value="Unassembled WGS sequence"/>
</dbReference>
<keyword evidence="2" id="KW-1003">Cell membrane</keyword>
<feature type="transmembrane region" description="Helical" evidence="11">
    <location>
        <begin position="214"/>
        <end position="236"/>
    </location>
</feature>
<dbReference type="SMART" id="SM00304">
    <property type="entry name" value="HAMP"/>
    <property type="match status" value="1"/>
</dbReference>
<evidence type="ECO:0000256" key="6">
    <source>
        <dbReference type="ARBA" id="ARBA00023136"/>
    </source>
</evidence>
<feature type="region of interest" description="Disordered" evidence="10">
    <location>
        <begin position="547"/>
        <end position="588"/>
    </location>
</feature>
<evidence type="ECO:0000256" key="1">
    <source>
        <dbReference type="ARBA" id="ARBA00004651"/>
    </source>
</evidence>
<sequence>MNEPPSKTSFFSSLQARILALVLFPLLLTTATLVIVDAFGRIKDSHTNLAHQRQLLIETRQVGVRDVVESARTAIQPVLQDRSLNDSEKRERAAEILRAIRFEGDNYIFAYEYNGTNIVLPYSREREGTDMSGVQTPDGAYLVRDLVQVARQGGGYYEYPWPYPGTNEIIPKYSFADAVPELDWMIGAGVYVNDIDAAMAGAESRAAHELRSSIITSALLGMLIFMGVAAVTIWMVRRTVQPIRRTAEAMRDIAKGQGDLTRRLNIESRDEIGELAAQFNAFVSRMQETLRDVRRSTTSVHQAAEEIAQGSDELATRTEQAAANLQETSASMEEITATVNHSAESAEQANQLVIATSQVAREGEAAMQQVERTMSDIDTSSSRIAEIISLIDGIAFQTNILALNASVEAARAGEHGRGFAVVAQEVRSLASRSGEAAREIRALIDASVTHARDGSAIVQRAGETMREIVTSVARVNDVIAEISAGAREQNAGIGQINTAVAEMDTMTQQNAAMVQQTSTTANEMRRHAQHLNELIGTFVLGEDGHVQAATRRPAAAAQPRAALPRPAADPKPHQARQARQAEEEWETF</sequence>
<evidence type="ECO:0000256" key="3">
    <source>
        <dbReference type="ARBA" id="ARBA00022481"/>
    </source>
</evidence>
<evidence type="ECO:0000256" key="5">
    <source>
        <dbReference type="ARBA" id="ARBA00022989"/>
    </source>
</evidence>
<evidence type="ECO:0000313" key="15">
    <source>
        <dbReference type="Proteomes" id="UP001320168"/>
    </source>
</evidence>
<dbReference type="InterPro" id="IPR004090">
    <property type="entry name" value="Chemotax_Me-accpt_rcpt"/>
</dbReference>
<dbReference type="InterPro" id="IPR033480">
    <property type="entry name" value="sCache_2"/>
</dbReference>
<keyword evidence="5 11" id="KW-1133">Transmembrane helix</keyword>
<name>A0ABS9A8N3_9GAMM</name>
<dbReference type="PANTHER" id="PTHR43531:SF14">
    <property type="entry name" value="METHYL-ACCEPTING CHEMOTAXIS PROTEIN I-RELATED"/>
    <property type="match status" value="1"/>
</dbReference>
<evidence type="ECO:0000256" key="7">
    <source>
        <dbReference type="ARBA" id="ARBA00023224"/>
    </source>
</evidence>
<keyword evidence="4 11" id="KW-0812">Transmembrane</keyword>
<evidence type="ECO:0000256" key="4">
    <source>
        <dbReference type="ARBA" id="ARBA00022692"/>
    </source>
</evidence>
<dbReference type="EMBL" id="JABFTX010000003">
    <property type="protein sequence ID" value="MCE8004164.1"/>
    <property type="molecule type" value="Genomic_DNA"/>
</dbReference>
<feature type="domain" description="Methyl-accepting transducer" evidence="12">
    <location>
        <begin position="296"/>
        <end position="525"/>
    </location>
</feature>
<dbReference type="PANTHER" id="PTHR43531">
    <property type="entry name" value="PROTEIN ICFG"/>
    <property type="match status" value="1"/>
</dbReference>
<dbReference type="InterPro" id="IPR004089">
    <property type="entry name" value="MCPsignal_dom"/>
</dbReference>
<feature type="transmembrane region" description="Helical" evidence="11">
    <location>
        <begin position="14"/>
        <end position="36"/>
    </location>
</feature>
<dbReference type="InterPro" id="IPR003660">
    <property type="entry name" value="HAMP_dom"/>
</dbReference>
<dbReference type="PRINTS" id="PR00260">
    <property type="entry name" value="CHEMTRNSDUCR"/>
</dbReference>
<comment type="subcellular location">
    <subcellularLocation>
        <location evidence="1">Cell membrane</location>
        <topology evidence="1">Multi-pass membrane protein</topology>
    </subcellularLocation>
</comment>
<evidence type="ECO:0000256" key="11">
    <source>
        <dbReference type="SAM" id="Phobius"/>
    </source>
</evidence>
<feature type="domain" description="HAMP" evidence="13">
    <location>
        <begin position="237"/>
        <end position="291"/>
    </location>
</feature>
<organism evidence="14 15">
    <name type="scientific">Billgrantia ethanolica</name>
    <dbReference type="NCBI Taxonomy" id="2733486"/>
    <lineage>
        <taxon>Bacteria</taxon>
        <taxon>Pseudomonadati</taxon>
        <taxon>Pseudomonadota</taxon>
        <taxon>Gammaproteobacteria</taxon>
        <taxon>Oceanospirillales</taxon>
        <taxon>Halomonadaceae</taxon>
        <taxon>Billgrantia</taxon>
    </lineage>
</organism>
<dbReference type="PROSITE" id="PS50111">
    <property type="entry name" value="CHEMOTAXIS_TRANSDUC_2"/>
    <property type="match status" value="1"/>
</dbReference>
<dbReference type="Pfam" id="PF00672">
    <property type="entry name" value="HAMP"/>
    <property type="match status" value="1"/>
</dbReference>
<evidence type="ECO:0000256" key="8">
    <source>
        <dbReference type="ARBA" id="ARBA00029447"/>
    </source>
</evidence>
<dbReference type="SMART" id="SM01049">
    <property type="entry name" value="Cache_2"/>
    <property type="match status" value="1"/>
</dbReference>
<dbReference type="Pfam" id="PF00015">
    <property type="entry name" value="MCPsignal"/>
    <property type="match status" value="1"/>
</dbReference>
<dbReference type="SUPFAM" id="SSF58104">
    <property type="entry name" value="Methyl-accepting chemotaxis protein (MCP) signaling domain"/>
    <property type="match status" value="1"/>
</dbReference>
<dbReference type="CDD" id="cd11386">
    <property type="entry name" value="MCP_signal"/>
    <property type="match status" value="1"/>
</dbReference>
<dbReference type="InterPro" id="IPR051310">
    <property type="entry name" value="MCP_chemotaxis"/>
</dbReference>
<protein>
    <submittedName>
        <fullName evidence="14">HAMP domain-containing protein</fullName>
    </submittedName>
</protein>
<accession>A0ABS9A8N3</accession>
<dbReference type="RefSeq" id="WP_234270800.1">
    <property type="nucleotide sequence ID" value="NZ_JABFTX010000003.1"/>
</dbReference>
<dbReference type="Pfam" id="PF17200">
    <property type="entry name" value="sCache_2"/>
    <property type="match status" value="1"/>
</dbReference>
<dbReference type="Gene3D" id="1.10.287.950">
    <property type="entry name" value="Methyl-accepting chemotaxis protein"/>
    <property type="match status" value="1"/>
</dbReference>
<keyword evidence="3" id="KW-0488">Methylation</keyword>
<evidence type="ECO:0000256" key="9">
    <source>
        <dbReference type="PROSITE-ProRule" id="PRU00284"/>
    </source>
</evidence>
<evidence type="ECO:0000256" key="2">
    <source>
        <dbReference type="ARBA" id="ARBA00022475"/>
    </source>
</evidence>
<feature type="compositionally biased region" description="Low complexity" evidence="10">
    <location>
        <begin position="548"/>
        <end position="566"/>
    </location>
</feature>
<evidence type="ECO:0000256" key="10">
    <source>
        <dbReference type="SAM" id="MobiDB-lite"/>
    </source>
</evidence>
<dbReference type="Gene3D" id="3.30.450.20">
    <property type="entry name" value="PAS domain"/>
    <property type="match status" value="1"/>
</dbReference>
<gene>
    <name evidence="14" type="ORF">HOP53_15090</name>
</gene>
<evidence type="ECO:0000259" key="12">
    <source>
        <dbReference type="PROSITE" id="PS50111"/>
    </source>
</evidence>
<keyword evidence="6 11" id="KW-0472">Membrane</keyword>
<reference evidence="14 15" key="1">
    <citation type="journal article" date="2021" name="Front. Microbiol.">
        <title>Aerobic Denitrification and Heterotrophic Sulfur Oxidation in the Genus Halomonas Revealed by Six Novel Species Characterizations and Genome-Based Analysis.</title>
        <authorList>
            <person name="Wang L."/>
            <person name="Shao Z."/>
        </authorList>
    </citation>
    <scope>NUCLEOTIDE SEQUENCE [LARGE SCALE GENOMIC DNA]</scope>
    <source>
        <strain evidence="14 15">MCCC 1A11081</strain>
    </source>
</reference>
<comment type="similarity">
    <text evidence="8">Belongs to the methyl-accepting chemotaxis (MCP) protein family.</text>
</comment>
<dbReference type="SMART" id="SM00283">
    <property type="entry name" value="MA"/>
    <property type="match status" value="1"/>
</dbReference>
<dbReference type="CDD" id="cd06225">
    <property type="entry name" value="HAMP"/>
    <property type="match status" value="1"/>
</dbReference>
<dbReference type="PROSITE" id="PS50885">
    <property type="entry name" value="HAMP"/>
    <property type="match status" value="1"/>
</dbReference>
<evidence type="ECO:0000259" key="13">
    <source>
        <dbReference type="PROSITE" id="PS50885"/>
    </source>
</evidence>
<keyword evidence="7 9" id="KW-0807">Transducer</keyword>
<keyword evidence="15" id="KW-1185">Reference proteome</keyword>
<comment type="caution">
    <text evidence="14">The sequence shown here is derived from an EMBL/GenBank/DDBJ whole genome shotgun (WGS) entry which is preliminary data.</text>
</comment>
<proteinExistence type="inferred from homology"/>